<dbReference type="AlphaFoldDB" id="A0A381WSI0"/>
<name>A0A381WSI0_9ZZZZ</name>
<reference evidence="2" key="1">
    <citation type="submission" date="2018-05" db="EMBL/GenBank/DDBJ databases">
        <authorList>
            <person name="Lanie J.A."/>
            <person name="Ng W.-L."/>
            <person name="Kazmierczak K.M."/>
            <person name="Andrzejewski T.M."/>
            <person name="Davidsen T.M."/>
            <person name="Wayne K.J."/>
            <person name="Tettelin H."/>
            <person name="Glass J.I."/>
            <person name="Rusch D."/>
            <person name="Podicherti R."/>
            <person name="Tsui H.-C.T."/>
            <person name="Winkler M.E."/>
        </authorList>
    </citation>
    <scope>NUCLEOTIDE SEQUENCE</scope>
</reference>
<accession>A0A381WSI0</accession>
<protein>
    <recommendedName>
        <fullName evidence="3">Lipoprotein</fullName>
    </recommendedName>
</protein>
<evidence type="ECO:0000313" key="2">
    <source>
        <dbReference type="EMBL" id="SVA55466.1"/>
    </source>
</evidence>
<sequence length="70" mass="7514">MNIIKKLLIPVAIAAMISLGLAGCDKKGKKPPVEQSAESKASDEHPTKEKASDDHPSNEHPSDEHPSDDE</sequence>
<dbReference type="EMBL" id="UINC01012743">
    <property type="protein sequence ID" value="SVA55466.1"/>
    <property type="molecule type" value="Genomic_DNA"/>
</dbReference>
<feature type="region of interest" description="Disordered" evidence="1">
    <location>
        <begin position="23"/>
        <end position="70"/>
    </location>
</feature>
<evidence type="ECO:0000256" key="1">
    <source>
        <dbReference type="SAM" id="MobiDB-lite"/>
    </source>
</evidence>
<evidence type="ECO:0008006" key="3">
    <source>
        <dbReference type="Google" id="ProtNLM"/>
    </source>
</evidence>
<organism evidence="2">
    <name type="scientific">marine metagenome</name>
    <dbReference type="NCBI Taxonomy" id="408172"/>
    <lineage>
        <taxon>unclassified sequences</taxon>
        <taxon>metagenomes</taxon>
        <taxon>ecological metagenomes</taxon>
    </lineage>
</organism>
<proteinExistence type="predicted"/>
<feature type="compositionally biased region" description="Basic and acidic residues" evidence="1">
    <location>
        <begin position="40"/>
        <end position="70"/>
    </location>
</feature>
<dbReference type="PROSITE" id="PS51257">
    <property type="entry name" value="PROKAR_LIPOPROTEIN"/>
    <property type="match status" value="1"/>
</dbReference>
<gene>
    <name evidence="2" type="ORF">METZ01_LOCUS108320</name>
</gene>